<dbReference type="FunFam" id="3.40.190.10:FF:000218">
    <property type="entry name" value="Uncharacterized protein"/>
    <property type="match status" value="1"/>
</dbReference>
<keyword evidence="8" id="KW-0325">Glycoprotein</keyword>
<feature type="transmembrane region" description="Helical" evidence="9">
    <location>
        <begin position="720"/>
        <end position="746"/>
    </location>
</feature>
<evidence type="ECO:0000313" key="13">
    <source>
        <dbReference type="Proteomes" id="UP000820818"/>
    </source>
</evidence>
<organism evidence="12 13">
    <name type="scientific">Daphnia sinensis</name>
    <dbReference type="NCBI Taxonomy" id="1820382"/>
    <lineage>
        <taxon>Eukaryota</taxon>
        <taxon>Metazoa</taxon>
        <taxon>Ecdysozoa</taxon>
        <taxon>Arthropoda</taxon>
        <taxon>Crustacea</taxon>
        <taxon>Branchiopoda</taxon>
        <taxon>Diplostraca</taxon>
        <taxon>Cladocera</taxon>
        <taxon>Anomopoda</taxon>
        <taxon>Daphniidae</taxon>
        <taxon>Daphnia</taxon>
        <taxon>Daphnia similis group</taxon>
    </lineage>
</organism>
<dbReference type="InterPro" id="IPR001320">
    <property type="entry name" value="Iontro_rcpt_C"/>
</dbReference>
<feature type="transmembrane region" description="Helical" evidence="9">
    <location>
        <begin position="645"/>
        <end position="663"/>
    </location>
</feature>
<dbReference type="FunFam" id="1.10.287.70:FF:000211">
    <property type="entry name" value="Uncharacterized protein"/>
    <property type="match status" value="2"/>
</dbReference>
<evidence type="ECO:0000256" key="3">
    <source>
        <dbReference type="ARBA" id="ARBA00022475"/>
    </source>
</evidence>
<dbReference type="Proteomes" id="UP000820818">
    <property type="component" value="Linkage Group LG1"/>
</dbReference>
<accession>A0AAD5L3Q0</accession>
<evidence type="ECO:0000256" key="1">
    <source>
        <dbReference type="ARBA" id="ARBA00004651"/>
    </source>
</evidence>
<dbReference type="InterPro" id="IPR052192">
    <property type="entry name" value="Insect_Ionotropic_Sensory_Rcpt"/>
</dbReference>
<comment type="similarity">
    <text evidence="2">Belongs to the glutamate-gated ion channel (TC 1.A.10.1) family.</text>
</comment>
<reference evidence="12 13" key="1">
    <citation type="submission" date="2022-05" db="EMBL/GenBank/DDBJ databases">
        <title>A multi-omics perspective on studying reproductive biology in Daphnia sinensis.</title>
        <authorList>
            <person name="Jia J."/>
        </authorList>
    </citation>
    <scope>NUCLEOTIDE SEQUENCE [LARGE SCALE GENOMIC DNA]</scope>
    <source>
        <strain evidence="12 13">WSL</strain>
    </source>
</reference>
<feature type="chain" id="PRO_5041961850" description="Ionotropic glutamate receptor C-terminal domain-containing protein" evidence="10">
    <location>
        <begin position="20"/>
        <end position="958"/>
    </location>
</feature>
<protein>
    <recommendedName>
        <fullName evidence="11">Ionotropic glutamate receptor C-terminal domain-containing protein</fullName>
    </recommendedName>
</protein>
<keyword evidence="10" id="KW-0732">Signal</keyword>
<dbReference type="PANTHER" id="PTHR42643:SF24">
    <property type="entry name" value="IONOTROPIC RECEPTOR 60A"/>
    <property type="match status" value="1"/>
</dbReference>
<evidence type="ECO:0000313" key="12">
    <source>
        <dbReference type="EMBL" id="KAI9566014.1"/>
    </source>
</evidence>
<dbReference type="EMBL" id="WJBH02000001">
    <property type="protein sequence ID" value="KAI9566014.1"/>
    <property type="molecule type" value="Genomic_DNA"/>
</dbReference>
<evidence type="ECO:0000256" key="2">
    <source>
        <dbReference type="ARBA" id="ARBA00008685"/>
    </source>
</evidence>
<feature type="signal peptide" evidence="10">
    <location>
        <begin position="1"/>
        <end position="19"/>
    </location>
</feature>
<proteinExistence type="inferred from homology"/>
<feature type="domain" description="Ionotropic glutamate receptor C-terminal" evidence="11">
    <location>
        <begin position="644"/>
        <end position="934"/>
    </location>
</feature>
<keyword evidence="4 9" id="KW-0812">Transmembrane</keyword>
<evidence type="ECO:0000256" key="10">
    <source>
        <dbReference type="SAM" id="SignalP"/>
    </source>
</evidence>
<dbReference type="PANTHER" id="PTHR42643">
    <property type="entry name" value="IONOTROPIC RECEPTOR 20A-RELATED"/>
    <property type="match status" value="1"/>
</dbReference>
<keyword evidence="13" id="KW-1185">Reference proteome</keyword>
<evidence type="ECO:0000256" key="8">
    <source>
        <dbReference type="ARBA" id="ARBA00023180"/>
    </source>
</evidence>
<evidence type="ECO:0000256" key="5">
    <source>
        <dbReference type="ARBA" id="ARBA00022989"/>
    </source>
</evidence>
<comment type="caution">
    <text evidence="12">The sequence shown here is derived from an EMBL/GenBank/DDBJ whole genome shotgun (WGS) entry which is preliminary data.</text>
</comment>
<feature type="transmembrane region" description="Helical" evidence="9">
    <location>
        <begin position="158"/>
        <end position="184"/>
    </location>
</feature>
<comment type="subcellular location">
    <subcellularLocation>
        <location evidence="1">Cell membrane</location>
        <topology evidence="1">Multi-pass membrane protein</topology>
    </subcellularLocation>
</comment>
<evidence type="ECO:0000259" key="11">
    <source>
        <dbReference type="Pfam" id="PF00060"/>
    </source>
</evidence>
<evidence type="ECO:0000256" key="9">
    <source>
        <dbReference type="SAM" id="Phobius"/>
    </source>
</evidence>
<feature type="domain" description="Ionotropic glutamate receptor C-terminal" evidence="11">
    <location>
        <begin position="157"/>
        <end position="441"/>
    </location>
</feature>
<evidence type="ECO:0000256" key="6">
    <source>
        <dbReference type="ARBA" id="ARBA00023136"/>
    </source>
</evidence>
<dbReference type="SUPFAM" id="SSF53850">
    <property type="entry name" value="Periplasmic binding protein-like II"/>
    <property type="match status" value="2"/>
</dbReference>
<dbReference type="GO" id="GO:0050906">
    <property type="term" value="P:detection of stimulus involved in sensory perception"/>
    <property type="evidence" value="ECO:0007669"/>
    <property type="project" value="UniProtKB-ARBA"/>
</dbReference>
<gene>
    <name evidence="12" type="ORF">GHT06_009813</name>
</gene>
<keyword evidence="5 9" id="KW-1133">Transmembrane helix</keyword>
<dbReference type="Pfam" id="PF00060">
    <property type="entry name" value="Lig_chan"/>
    <property type="match status" value="2"/>
</dbReference>
<keyword evidence="3" id="KW-1003">Cell membrane</keyword>
<evidence type="ECO:0000256" key="7">
    <source>
        <dbReference type="ARBA" id="ARBA00023170"/>
    </source>
</evidence>
<feature type="transmembrane region" description="Helical" evidence="9">
    <location>
        <begin position="923"/>
        <end position="943"/>
    </location>
</feature>
<feature type="transmembrane region" description="Helical" evidence="9">
    <location>
        <begin position="204"/>
        <end position="221"/>
    </location>
</feature>
<dbReference type="GO" id="GO:0005886">
    <property type="term" value="C:plasma membrane"/>
    <property type="evidence" value="ECO:0007669"/>
    <property type="project" value="UniProtKB-SubCell"/>
</dbReference>
<dbReference type="AlphaFoldDB" id="A0AAD5L3Q0"/>
<feature type="transmembrane region" description="Helical" evidence="9">
    <location>
        <begin position="468"/>
        <end position="485"/>
    </location>
</feature>
<dbReference type="Gene3D" id="3.40.190.10">
    <property type="entry name" value="Periplasmic binding protein-like II"/>
    <property type="match status" value="2"/>
</dbReference>
<name>A0AAD5L3Q0_9CRUS</name>
<keyword evidence="6 9" id="KW-0472">Membrane</keyword>
<evidence type="ECO:0000256" key="4">
    <source>
        <dbReference type="ARBA" id="ARBA00022692"/>
    </source>
</evidence>
<dbReference type="GO" id="GO:0015276">
    <property type="term" value="F:ligand-gated monoatomic ion channel activity"/>
    <property type="evidence" value="ECO:0007669"/>
    <property type="project" value="InterPro"/>
</dbReference>
<feature type="transmembrane region" description="Helical" evidence="9">
    <location>
        <begin position="233"/>
        <end position="259"/>
    </location>
</feature>
<feature type="transmembrane region" description="Helical" evidence="9">
    <location>
        <begin position="872"/>
        <end position="892"/>
    </location>
</feature>
<dbReference type="Gene3D" id="1.10.287.70">
    <property type="match status" value="2"/>
</dbReference>
<keyword evidence="7" id="KW-0675">Receptor</keyword>
<sequence length="958" mass="108812">MLSFHLVTVSFLAFNVYWATESLAHKTRLNGNTLSFALFHAPPGYVVTITPDGNFTFRGSYAMEMDWLAKKLNFTLSYRVLNHTISAKYGNPTNHAFHLIENKEVDGFAVVFIATPERKKIMDLTPFFAWSEPYTMVVPRPEEESRLFAFIWPFHPSVWLLIGITMVVMVVVMSLFSGSYDWLFVNDFLNPVDQNTREERMTDFWQLPSIYLVYLINIMTNQGGNIAVSRSSFHILVGAWLLVATVLVNSYSGTVVSYLTVPKMKPSIHTFEDLAASPDVGIILKVDTDIGQKILEAESGVLKILGDQARSKPDRLFTDPAKINARLVTGLYAYPYLQVFAKFFVSDQFKKDGKCRFQMSKPLSLTGFWSMAFQKGSKLTSIFNDVLVEIWETGLPSRWSNEVIPRAPQCFAKEKTRAHLTDQVPIRLTDLMGAFLILGKGHLPAAHKIKTIIITVFCRKLICVFSVMWGRLFILLITGQSYFWAAESKRNAELNGAHLTFAVFHNPPYDVLTLRPDGNYSHKGSGPTWQKWLAKKLNFTISYRYVILNQTNIEKYGASNIEYGLHLTANKEVDALVNGLTPTPERKKKVDFSYFIWTEPYAMVVPRPGEEPRLFAFVRPFQSLVIYLCYTKNNSIFCFHSFSKVWLLILITMLAVVGFMSFFSKFSLEMDDFIAEHRQESEQTQTRTLSQYAGSYFVYVLNIITNQGGNVMATRLSFRILVGVWLLIATVLVNSYSGTIVSYLTVPKIKPSINTFEDLAVSTDVELIIKKDVVIGQQILVAKSGTLKILGDRTRSNPERMLTDQTEIDKLLAKGGHAYPWIVSFCKFFIAGQFKKDGDCRFEMTDPVPFPTAFFSVVLQKNSKFTRAFNDAYVVFFSLMLMWESGQITFWVTNDIPRAPKCFAKINPRATLTRQVPIQLKDLMSAFFIFAIGLGLAILAFVMENVIRFRHGHTVVVG</sequence>